<proteinExistence type="predicted"/>
<sequence>MGSAGATRVDTAGLRAMAREYDTASAIIDAAVRNHLGSLRFGAPTSGRAYAAHGDDLAAALAELSAALRVWSRAAAEIAVALQTSAIRYGAAAARSADQIAAHG</sequence>
<protein>
    <recommendedName>
        <fullName evidence="3">ESX-1 secretion-associated protein</fullName>
    </recommendedName>
</protein>
<dbReference type="KEGG" id="mpof:MPOR_17260"/>
<dbReference type="Pfam" id="PF10824">
    <property type="entry name" value="T7SS_ESX_EspC"/>
    <property type="match status" value="1"/>
</dbReference>
<organism evidence="1 2">
    <name type="scientific">Mycolicibacterium poriferae</name>
    <dbReference type="NCBI Taxonomy" id="39694"/>
    <lineage>
        <taxon>Bacteria</taxon>
        <taxon>Bacillati</taxon>
        <taxon>Actinomycetota</taxon>
        <taxon>Actinomycetes</taxon>
        <taxon>Mycobacteriales</taxon>
        <taxon>Mycobacteriaceae</taxon>
        <taxon>Mycolicibacterium</taxon>
    </lineage>
</organism>
<keyword evidence="2" id="KW-1185">Reference proteome</keyword>
<dbReference type="AlphaFoldDB" id="A0A6N4V998"/>
<dbReference type="InterPro" id="IPR022536">
    <property type="entry name" value="EspC"/>
</dbReference>
<accession>A0A6N4V998</accession>
<gene>
    <name evidence="1" type="ORF">MPOR_17260</name>
</gene>
<dbReference type="Proteomes" id="UP000466785">
    <property type="component" value="Chromosome"/>
</dbReference>
<reference evidence="1 2" key="1">
    <citation type="journal article" date="2019" name="Emerg. Microbes Infect.">
        <title>Comprehensive subspecies identification of 175 nontuberculous mycobacteria species based on 7547 genomic profiles.</title>
        <authorList>
            <person name="Matsumoto Y."/>
            <person name="Kinjo T."/>
            <person name="Motooka D."/>
            <person name="Nabeya D."/>
            <person name="Jung N."/>
            <person name="Uechi K."/>
            <person name="Horii T."/>
            <person name="Iida T."/>
            <person name="Fujita J."/>
            <person name="Nakamura S."/>
        </authorList>
    </citation>
    <scope>NUCLEOTIDE SEQUENCE [LARGE SCALE GENOMIC DNA]</scope>
    <source>
        <strain evidence="1 2">JCM 12603</strain>
    </source>
</reference>
<dbReference type="GO" id="GO:0009306">
    <property type="term" value="P:protein secretion"/>
    <property type="evidence" value="ECO:0007669"/>
    <property type="project" value="InterPro"/>
</dbReference>
<evidence type="ECO:0000313" key="2">
    <source>
        <dbReference type="Proteomes" id="UP000466785"/>
    </source>
</evidence>
<dbReference type="EMBL" id="AP022570">
    <property type="protein sequence ID" value="BBX50700.1"/>
    <property type="molecule type" value="Genomic_DNA"/>
</dbReference>
<evidence type="ECO:0008006" key="3">
    <source>
        <dbReference type="Google" id="ProtNLM"/>
    </source>
</evidence>
<evidence type="ECO:0000313" key="1">
    <source>
        <dbReference type="EMBL" id="BBX50700.1"/>
    </source>
</evidence>
<name>A0A6N4V998_9MYCO</name>